<dbReference type="GeneID" id="80349727"/>
<accession>A0A7G1KSJ1</accession>
<organism evidence="1 2">
    <name type="scientific">Nocardia wallacei</name>
    <dbReference type="NCBI Taxonomy" id="480035"/>
    <lineage>
        <taxon>Bacteria</taxon>
        <taxon>Bacillati</taxon>
        <taxon>Actinomycetota</taxon>
        <taxon>Actinomycetes</taxon>
        <taxon>Mycobacteriales</taxon>
        <taxon>Nocardiaceae</taxon>
        <taxon>Nocardia</taxon>
    </lineage>
</organism>
<gene>
    <name evidence="1" type="ORF">NWFMUON74_52880</name>
</gene>
<dbReference type="RefSeq" id="WP_187684408.1">
    <property type="nucleotide sequence ID" value="NZ_AP023396.1"/>
</dbReference>
<dbReference type="KEGG" id="nwl:NWFMUON74_52880"/>
<sequence>MRNVASTPAVTAAVAIAVVGAERVITPIPSSAIKQIIAARIADPLFTPAKRASECFMAVMQEVYPGRWLSKRYLVQPPAGPFLESQIGFCHNMFAFDWPRSRSNGLWRYNLRRADRVRGSDLFVDHAHGYPPI</sequence>
<keyword evidence="2" id="KW-1185">Reference proteome</keyword>
<proteinExistence type="predicted"/>
<dbReference type="Proteomes" id="UP000516173">
    <property type="component" value="Chromosome"/>
</dbReference>
<name>A0A7G1KSJ1_9NOCA</name>
<reference evidence="1 2" key="1">
    <citation type="submission" date="2020-08" db="EMBL/GenBank/DDBJ databases">
        <title>Genome Sequencing of Nocardia wallacei strain FMUON74 and assembly.</title>
        <authorList>
            <person name="Toyokawa M."/>
            <person name="Uesaka K."/>
        </authorList>
    </citation>
    <scope>NUCLEOTIDE SEQUENCE [LARGE SCALE GENOMIC DNA]</scope>
    <source>
        <strain evidence="1 2">FMUON74</strain>
    </source>
</reference>
<protein>
    <submittedName>
        <fullName evidence="1">Uncharacterized protein</fullName>
    </submittedName>
</protein>
<dbReference type="EMBL" id="AP023396">
    <property type="protein sequence ID" value="BCK57516.1"/>
    <property type="molecule type" value="Genomic_DNA"/>
</dbReference>
<evidence type="ECO:0000313" key="1">
    <source>
        <dbReference type="EMBL" id="BCK57516.1"/>
    </source>
</evidence>
<evidence type="ECO:0000313" key="2">
    <source>
        <dbReference type="Proteomes" id="UP000516173"/>
    </source>
</evidence>
<dbReference type="AlphaFoldDB" id="A0A7G1KSJ1"/>